<evidence type="ECO:0000256" key="1">
    <source>
        <dbReference type="SAM" id="SignalP"/>
    </source>
</evidence>
<sequence length="175" mass="19861">MKRSQALRTLLGTVLVTSAAGTAEDVFQAEFKRAWKRSRDYTLTTFNLMPEEHMGFKPMPEMFAFRTQFTHCITYTTAQLAGRLGVKDPYADVQGWAQKSKAEIAAELDRFYEWVGTTIAKVPAVQLAKQFDFAGESLTGKQLCYALENHIIHHRGQAIVYLRLKGVTPESYFGW</sequence>
<gene>
    <name evidence="3" type="ORF">SAMN04488090_3728</name>
</gene>
<dbReference type="Gene3D" id="1.20.120.450">
    <property type="entry name" value="dinb family like domain"/>
    <property type="match status" value="1"/>
</dbReference>
<dbReference type="OrthoDB" id="119432at2"/>
<feature type="chain" id="PRO_5011632738" evidence="1">
    <location>
        <begin position="20"/>
        <end position="175"/>
    </location>
</feature>
<dbReference type="SUPFAM" id="SSF109854">
    <property type="entry name" value="DinB/YfiT-like putative metalloenzymes"/>
    <property type="match status" value="1"/>
</dbReference>
<dbReference type="AlphaFoldDB" id="A0A1G9U917"/>
<protein>
    <submittedName>
        <fullName evidence="3">DinB superfamily protein</fullName>
    </submittedName>
</protein>
<reference evidence="3 4" key="1">
    <citation type="submission" date="2016-10" db="EMBL/GenBank/DDBJ databases">
        <authorList>
            <person name="de Groot N.N."/>
        </authorList>
    </citation>
    <scope>NUCLEOTIDE SEQUENCE [LARGE SCALE GENOMIC DNA]</scope>
    <source>
        <strain evidence="3 4">DSM 21668</strain>
    </source>
</reference>
<proteinExistence type="predicted"/>
<dbReference type="InterPro" id="IPR034660">
    <property type="entry name" value="DinB/YfiT-like"/>
</dbReference>
<organism evidence="3 4">
    <name type="scientific">Siphonobacter aquaeclarae</name>
    <dbReference type="NCBI Taxonomy" id="563176"/>
    <lineage>
        <taxon>Bacteria</taxon>
        <taxon>Pseudomonadati</taxon>
        <taxon>Bacteroidota</taxon>
        <taxon>Cytophagia</taxon>
        <taxon>Cytophagales</taxon>
        <taxon>Cytophagaceae</taxon>
        <taxon>Siphonobacter</taxon>
    </lineage>
</organism>
<evidence type="ECO:0000259" key="2">
    <source>
        <dbReference type="Pfam" id="PF12867"/>
    </source>
</evidence>
<dbReference type="STRING" id="563176.SAMN04488090_3728"/>
<dbReference type="EMBL" id="FNGS01000007">
    <property type="protein sequence ID" value="SDM56420.1"/>
    <property type="molecule type" value="Genomic_DNA"/>
</dbReference>
<name>A0A1G9U917_9BACT</name>
<feature type="domain" description="DinB-like" evidence="2">
    <location>
        <begin position="35"/>
        <end position="158"/>
    </location>
</feature>
<dbReference type="Pfam" id="PF12867">
    <property type="entry name" value="DinB_2"/>
    <property type="match status" value="1"/>
</dbReference>
<dbReference type="InterPro" id="IPR024775">
    <property type="entry name" value="DinB-like"/>
</dbReference>
<feature type="signal peptide" evidence="1">
    <location>
        <begin position="1"/>
        <end position="19"/>
    </location>
</feature>
<evidence type="ECO:0000313" key="4">
    <source>
        <dbReference type="Proteomes" id="UP000198901"/>
    </source>
</evidence>
<evidence type="ECO:0000313" key="3">
    <source>
        <dbReference type="EMBL" id="SDM56420.1"/>
    </source>
</evidence>
<keyword evidence="1" id="KW-0732">Signal</keyword>
<dbReference type="RefSeq" id="WP_093205741.1">
    <property type="nucleotide sequence ID" value="NZ_FNGS01000007.1"/>
</dbReference>
<accession>A0A1G9U917</accession>
<dbReference type="Proteomes" id="UP000198901">
    <property type="component" value="Unassembled WGS sequence"/>
</dbReference>
<keyword evidence="4" id="KW-1185">Reference proteome</keyword>